<feature type="compositionally biased region" description="Low complexity" evidence="1">
    <location>
        <begin position="134"/>
        <end position="144"/>
    </location>
</feature>
<evidence type="ECO:0000259" key="2">
    <source>
        <dbReference type="Pfam" id="PF15797"/>
    </source>
</evidence>
<dbReference type="AlphaFoldDB" id="A0A069DX47"/>
<feature type="domain" description="DUF4706" evidence="2">
    <location>
        <begin position="1"/>
        <end position="61"/>
    </location>
</feature>
<protein>
    <recommendedName>
        <fullName evidence="2">DUF4706 domain-containing protein</fullName>
    </recommendedName>
</protein>
<name>A0A069DX47_9HEMI</name>
<feature type="non-terminal residue" evidence="3">
    <location>
        <position position="1"/>
    </location>
</feature>
<proteinExistence type="evidence at transcript level"/>
<evidence type="ECO:0000256" key="1">
    <source>
        <dbReference type="SAM" id="MobiDB-lite"/>
    </source>
</evidence>
<dbReference type="Pfam" id="PF15797">
    <property type="entry name" value="DUF4706"/>
    <property type="match status" value="1"/>
</dbReference>
<feature type="compositionally biased region" description="Basic and acidic residues" evidence="1">
    <location>
        <begin position="181"/>
        <end position="193"/>
    </location>
</feature>
<feature type="compositionally biased region" description="Polar residues" evidence="1">
    <location>
        <begin position="116"/>
        <end position="126"/>
    </location>
</feature>
<dbReference type="InterPro" id="IPR031600">
    <property type="entry name" value="DUF4706"/>
</dbReference>
<feature type="region of interest" description="Disordered" evidence="1">
    <location>
        <begin position="110"/>
        <end position="144"/>
    </location>
</feature>
<accession>A0A069DX47</accession>
<organism evidence="3">
    <name type="scientific">Panstrongylus megistus</name>
    <dbReference type="NCBI Taxonomy" id="65343"/>
    <lineage>
        <taxon>Eukaryota</taxon>
        <taxon>Metazoa</taxon>
        <taxon>Ecdysozoa</taxon>
        <taxon>Arthropoda</taxon>
        <taxon>Hexapoda</taxon>
        <taxon>Insecta</taxon>
        <taxon>Pterygota</taxon>
        <taxon>Neoptera</taxon>
        <taxon>Paraneoptera</taxon>
        <taxon>Hemiptera</taxon>
        <taxon>Heteroptera</taxon>
        <taxon>Panheteroptera</taxon>
        <taxon>Cimicomorpha</taxon>
        <taxon>Reduviidae</taxon>
        <taxon>Triatominae</taxon>
        <taxon>Panstrongylus</taxon>
    </lineage>
</organism>
<evidence type="ECO:0000313" key="3">
    <source>
        <dbReference type="EMBL" id="JAC85904.1"/>
    </source>
</evidence>
<dbReference type="PANTHER" id="PTHR34394:SF1">
    <property type="entry name" value="SIMILAR TO RIKEN CDNA 2310022B05"/>
    <property type="match status" value="1"/>
</dbReference>
<dbReference type="EMBL" id="GBGD01002985">
    <property type="protein sequence ID" value="JAC85904.1"/>
    <property type="molecule type" value="mRNA"/>
</dbReference>
<dbReference type="PANTHER" id="PTHR34394">
    <property type="entry name" value="SIMILAR TO RIKEN CDNA 2310022B05"/>
    <property type="match status" value="1"/>
</dbReference>
<feature type="region of interest" description="Disordered" evidence="1">
    <location>
        <begin position="164"/>
        <end position="203"/>
    </location>
</feature>
<reference evidence="3" key="1">
    <citation type="journal article" date="2015" name="J. Med. Entomol.">
        <title>A Deep Insight Into the Sialotranscriptome of the Chagas Disease Vector, Panstrongylus megistus (Hemiptera: Heteroptera).</title>
        <authorList>
            <person name="Ribeiro J.M."/>
            <person name="Schwarz A."/>
            <person name="Francischetti I.M."/>
        </authorList>
    </citation>
    <scope>NUCLEOTIDE SEQUENCE</scope>
    <source>
        <tissue evidence="3">Salivary glands</tissue>
    </source>
</reference>
<sequence length="203" mass="23101">EYLRSVSPMAQRIAEDIDSVRFAYKDLWNTLDTKDKNQVVDEALIDPAAVVKYASENKENNLELEPLSNFSWFTQSQLNLFTHVPQQSYETGRTRKTPVRCSDIISPAQKKRFTSPLHQQEATVRSPQEKIISRSRQLSKSSISANEKFEGHHEFSGCIQKGILIAKPKNPPPPPPQSAKSETKTLLDQDDIPKTGFDFLDNW</sequence>